<sequence length="182" mass="20456">MPKTITSAEHIKQLELLHDYLDEDGWEVTLKAPDKENPLHMLVVSILSEDDHNQVLWNMELSFVPIPAANLSDVSILQCFIPLANDFAGLLKPDLFEMITKLNTKLPIVGFGFLDDYKLLYYKHNMMLPNAETPIKGLVLSESLSMITYLVSTYTGPLITVATGEKSMTDVINDLQAQKLFS</sequence>
<comment type="caution">
    <text evidence="2">The sequence shown here is derived from an EMBL/GenBank/DDBJ whole genome shotgun (WGS) entry which is preliminary data.</text>
</comment>
<keyword evidence="4" id="KW-1185">Reference proteome</keyword>
<protein>
    <recommendedName>
        <fullName evidence="5">YbjN domain-containing protein</fullName>
    </recommendedName>
</protein>
<gene>
    <name evidence="2" type="ORF">E2R65_12895</name>
    <name evidence="1" type="ORF">GGR35_001779</name>
</gene>
<dbReference type="AlphaFoldDB" id="A0A4Y8ABW7"/>
<evidence type="ECO:0000313" key="1">
    <source>
        <dbReference type="EMBL" id="MBB3969176.1"/>
    </source>
</evidence>
<accession>A0A4Y8ABW7</accession>
<evidence type="ECO:0000313" key="2">
    <source>
        <dbReference type="EMBL" id="TEW66017.1"/>
    </source>
</evidence>
<reference evidence="2" key="2">
    <citation type="submission" date="2019-03" db="EMBL/GenBank/DDBJ databases">
        <authorList>
            <person name="Yan Y.-Q."/>
            <person name="Du Z.-J."/>
        </authorList>
    </citation>
    <scope>NUCLEOTIDE SEQUENCE</scope>
    <source>
        <strain evidence="2">PP-F2FG21</strain>
    </source>
</reference>
<organism evidence="2 3">
    <name type="scientific">Mucilaginibacter phyllosphaerae</name>
    <dbReference type="NCBI Taxonomy" id="1812349"/>
    <lineage>
        <taxon>Bacteria</taxon>
        <taxon>Pseudomonadati</taxon>
        <taxon>Bacteroidota</taxon>
        <taxon>Sphingobacteriia</taxon>
        <taxon>Sphingobacteriales</taxon>
        <taxon>Sphingobacteriaceae</taxon>
        <taxon>Mucilaginibacter</taxon>
    </lineage>
</organism>
<dbReference type="RefSeq" id="WP_134336881.1">
    <property type="nucleotide sequence ID" value="NZ_BMCZ01000002.1"/>
</dbReference>
<dbReference type="EMBL" id="JACIEG010000003">
    <property type="protein sequence ID" value="MBB3969176.1"/>
    <property type="molecule type" value="Genomic_DNA"/>
</dbReference>
<dbReference type="Proteomes" id="UP000583101">
    <property type="component" value="Unassembled WGS sequence"/>
</dbReference>
<proteinExistence type="predicted"/>
<evidence type="ECO:0008006" key="5">
    <source>
        <dbReference type="Google" id="ProtNLM"/>
    </source>
</evidence>
<reference evidence="1 4" key="3">
    <citation type="submission" date="2020-08" db="EMBL/GenBank/DDBJ databases">
        <title>Genomic Encyclopedia of Type Strains, Phase IV (KMG-IV): sequencing the most valuable type-strain genomes for metagenomic binning, comparative biology and taxonomic classification.</title>
        <authorList>
            <person name="Goeker M."/>
        </authorList>
    </citation>
    <scope>NUCLEOTIDE SEQUENCE [LARGE SCALE GENOMIC DNA]</scope>
    <source>
        <strain evidence="1 4">DSM 100995</strain>
    </source>
</reference>
<dbReference type="Proteomes" id="UP000297248">
    <property type="component" value="Unassembled WGS sequence"/>
</dbReference>
<dbReference type="EMBL" id="SNQG01000004">
    <property type="protein sequence ID" value="TEW66017.1"/>
    <property type="molecule type" value="Genomic_DNA"/>
</dbReference>
<evidence type="ECO:0000313" key="3">
    <source>
        <dbReference type="Proteomes" id="UP000297248"/>
    </source>
</evidence>
<dbReference type="OrthoDB" id="188271at2"/>
<name>A0A4Y8ABW7_9SPHI</name>
<evidence type="ECO:0000313" key="4">
    <source>
        <dbReference type="Proteomes" id="UP000583101"/>
    </source>
</evidence>
<reference evidence="2 3" key="1">
    <citation type="journal article" date="2016" name="Int. J. Syst. Evol. Microbiol.">
        <title>Proposal of Mucilaginibacter phyllosphaerae sp. nov. isolated from the phyllosphere of Galium album.</title>
        <authorList>
            <person name="Aydogan E.L."/>
            <person name="Busse H.J."/>
            <person name="Moser G."/>
            <person name="Muller C."/>
            <person name="Kampfer P."/>
            <person name="Glaeser S.P."/>
        </authorList>
    </citation>
    <scope>NUCLEOTIDE SEQUENCE [LARGE SCALE GENOMIC DNA]</scope>
    <source>
        <strain evidence="2 3">PP-F2FG21</strain>
    </source>
</reference>